<evidence type="ECO:0000313" key="3">
    <source>
        <dbReference type="Proteomes" id="UP000664034"/>
    </source>
</evidence>
<dbReference type="EMBL" id="JAFMYV010000017">
    <property type="protein sequence ID" value="MBO0939792.1"/>
    <property type="molecule type" value="Genomic_DNA"/>
</dbReference>
<evidence type="ECO:0000313" key="2">
    <source>
        <dbReference type="EMBL" id="MBO0939792.1"/>
    </source>
</evidence>
<accession>A0A939GIG5</accession>
<keyword evidence="1" id="KW-0472">Membrane</keyword>
<reference evidence="2" key="1">
    <citation type="submission" date="2021-03" db="EMBL/GenBank/DDBJ databases">
        <title>Fibrella sp. HMF5335 genome sequencing and assembly.</title>
        <authorList>
            <person name="Kang H."/>
            <person name="Kim H."/>
            <person name="Bae S."/>
            <person name="Joh K."/>
        </authorList>
    </citation>
    <scope>NUCLEOTIDE SEQUENCE</scope>
    <source>
        <strain evidence="2">HMF5335</strain>
    </source>
</reference>
<evidence type="ECO:0000256" key="1">
    <source>
        <dbReference type="SAM" id="Phobius"/>
    </source>
</evidence>
<proteinExistence type="predicted"/>
<name>A0A939GIG5_9BACT</name>
<dbReference type="AlphaFoldDB" id="A0A939GIG5"/>
<gene>
    <name evidence="2" type="ORF">J2I47_24820</name>
</gene>
<keyword evidence="3" id="KW-1185">Reference proteome</keyword>
<feature type="transmembrane region" description="Helical" evidence="1">
    <location>
        <begin position="41"/>
        <end position="59"/>
    </location>
</feature>
<dbReference type="Proteomes" id="UP000664034">
    <property type="component" value="Unassembled WGS sequence"/>
</dbReference>
<protein>
    <submittedName>
        <fullName evidence="2">Uncharacterized protein</fullName>
    </submittedName>
</protein>
<comment type="caution">
    <text evidence="2">The sequence shown here is derived from an EMBL/GenBank/DDBJ whole genome shotgun (WGS) entry which is preliminary data.</text>
</comment>
<feature type="transmembrane region" description="Helical" evidence="1">
    <location>
        <begin position="12"/>
        <end position="35"/>
    </location>
</feature>
<dbReference type="RefSeq" id="WP_207367320.1">
    <property type="nucleotide sequence ID" value="NZ_JAFMYV010000017.1"/>
</dbReference>
<keyword evidence="1" id="KW-1133">Transmembrane helix</keyword>
<sequence length="114" mass="12667">MQKTYTSLYGQMVYVILAGLQLTFIPNTLLSLFGFAPTSELWIRVLGALVLTLSFYYYAMARNGTRPVVAATVRGRLFFCGSLIAFVVLGLAKPPLLGFALLEIGLALWTWREL</sequence>
<keyword evidence="1" id="KW-0812">Transmembrane</keyword>
<organism evidence="2 3">
    <name type="scientific">Fibrella rubiginis</name>
    <dbReference type="NCBI Taxonomy" id="2817060"/>
    <lineage>
        <taxon>Bacteria</taxon>
        <taxon>Pseudomonadati</taxon>
        <taxon>Bacteroidota</taxon>
        <taxon>Cytophagia</taxon>
        <taxon>Cytophagales</taxon>
        <taxon>Spirosomataceae</taxon>
        <taxon>Fibrella</taxon>
    </lineage>
</organism>